<keyword evidence="1" id="KW-0812">Transmembrane</keyword>
<feature type="transmembrane region" description="Helical" evidence="1">
    <location>
        <begin position="102"/>
        <end position="125"/>
    </location>
</feature>
<gene>
    <name evidence="2" type="ORF">IAC50_00570</name>
</gene>
<sequence>MRLFRIRLREIMKINAVPALVIGGGLALILFVTGGTETPLNYALLIISVLFMSLFFSIHYLMIYYLLQPYNAGTEMKSGMYRIVMIVTYGICFALMQVRMHILIFGAITIVFCIVYSIVASILVYRCAPKTFRIRV</sequence>
<dbReference type="EMBL" id="DVMP01000012">
    <property type="protein sequence ID" value="HIU24977.1"/>
    <property type="molecule type" value="Genomic_DNA"/>
</dbReference>
<proteinExistence type="predicted"/>
<name>A0A9D1HZ69_9FIRM</name>
<evidence type="ECO:0000313" key="2">
    <source>
        <dbReference type="EMBL" id="HIU24977.1"/>
    </source>
</evidence>
<reference evidence="2" key="1">
    <citation type="submission" date="2020-10" db="EMBL/GenBank/DDBJ databases">
        <authorList>
            <person name="Gilroy R."/>
        </authorList>
    </citation>
    <scope>NUCLEOTIDE SEQUENCE</scope>
    <source>
        <strain evidence="2">ChiHcec3-6078</strain>
    </source>
</reference>
<feature type="transmembrane region" description="Helical" evidence="1">
    <location>
        <begin position="44"/>
        <end position="67"/>
    </location>
</feature>
<evidence type="ECO:0000313" key="3">
    <source>
        <dbReference type="Proteomes" id="UP000824090"/>
    </source>
</evidence>
<dbReference type="Proteomes" id="UP000824090">
    <property type="component" value="Unassembled WGS sequence"/>
</dbReference>
<keyword evidence="1" id="KW-0472">Membrane</keyword>
<reference evidence="2" key="2">
    <citation type="journal article" date="2021" name="PeerJ">
        <title>Extensive microbial diversity within the chicken gut microbiome revealed by metagenomics and culture.</title>
        <authorList>
            <person name="Gilroy R."/>
            <person name="Ravi A."/>
            <person name="Getino M."/>
            <person name="Pursley I."/>
            <person name="Horton D.L."/>
            <person name="Alikhan N.F."/>
            <person name="Baker D."/>
            <person name="Gharbi K."/>
            <person name="Hall N."/>
            <person name="Watson M."/>
            <person name="Adriaenssens E.M."/>
            <person name="Foster-Nyarko E."/>
            <person name="Jarju S."/>
            <person name="Secka A."/>
            <person name="Antonio M."/>
            <person name="Oren A."/>
            <person name="Chaudhuri R.R."/>
            <person name="La Ragione R."/>
            <person name="Hildebrand F."/>
            <person name="Pallen M.J."/>
        </authorList>
    </citation>
    <scope>NUCLEOTIDE SEQUENCE</scope>
    <source>
        <strain evidence="2">ChiHcec3-6078</strain>
    </source>
</reference>
<accession>A0A9D1HZ69</accession>
<comment type="caution">
    <text evidence="2">The sequence shown here is derived from an EMBL/GenBank/DDBJ whole genome shotgun (WGS) entry which is preliminary data.</text>
</comment>
<dbReference type="AlphaFoldDB" id="A0A9D1HZ69"/>
<protein>
    <submittedName>
        <fullName evidence="2">Uncharacterized protein</fullName>
    </submittedName>
</protein>
<feature type="transmembrane region" description="Helical" evidence="1">
    <location>
        <begin position="79"/>
        <end position="96"/>
    </location>
</feature>
<organism evidence="2 3">
    <name type="scientific">Candidatus Allocopromorpha excrementigallinarum</name>
    <dbReference type="NCBI Taxonomy" id="2840742"/>
    <lineage>
        <taxon>Bacteria</taxon>
        <taxon>Bacillati</taxon>
        <taxon>Bacillota</taxon>
        <taxon>Clostridia</taxon>
        <taxon>Eubacteriales</taxon>
        <taxon>Eubacteriaceae</taxon>
        <taxon>Eubacteriaceae incertae sedis</taxon>
        <taxon>Candidatus Allocopromorpha</taxon>
    </lineage>
</organism>
<evidence type="ECO:0000256" key="1">
    <source>
        <dbReference type="SAM" id="Phobius"/>
    </source>
</evidence>
<feature type="transmembrane region" description="Helical" evidence="1">
    <location>
        <begin position="12"/>
        <end position="32"/>
    </location>
</feature>
<keyword evidence="1" id="KW-1133">Transmembrane helix</keyword>